<dbReference type="Proteomes" id="UP000662259">
    <property type="component" value="Unassembled WGS sequence"/>
</dbReference>
<reference evidence="1" key="1">
    <citation type="submission" date="2019-10" db="EMBL/GenBank/DDBJ databases">
        <title>Rhizobium leguminosarum symbiovar viciae collection.</title>
        <authorList>
            <person name="Boivin S."/>
            <person name="Lepetit M."/>
        </authorList>
    </citation>
    <scope>NUCLEOTIDE SEQUENCE</scope>
    <source>
        <strain evidence="1">L143</strain>
    </source>
</reference>
<gene>
    <name evidence="1" type="ORF">GFL91_03870</name>
</gene>
<comment type="caution">
    <text evidence="1">The sequence shown here is derived from an EMBL/GenBank/DDBJ whole genome shotgun (WGS) entry which is preliminary data.</text>
</comment>
<organism evidence="1 2">
    <name type="scientific">Rhizobium leguminosarum bv. viciae</name>
    <dbReference type="NCBI Taxonomy" id="387"/>
    <lineage>
        <taxon>Bacteria</taxon>
        <taxon>Pseudomonadati</taxon>
        <taxon>Pseudomonadota</taxon>
        <taxon>Alphaproteobacteria</taxon>
        <taxon>Hyphomicrobiales</taxon>
        <taxon>Rhizobiaceae</taxon>
        <taxon>Rhizobium/Agrobacterium group</taxon>
        <taxon>Rhizobium</taxon>
    </lineage>
</organism>
<name>A0A8I2KGW3_RHILV</name>
<sequence>MRLDEIDRSLDDAPGFRVVGELTLTESGVDPIGLRQLNLDLMDATVPGINNVTRYIRPYTFMAWAWWRAARYAQRKGMTPETMHDLVARYEAMYAWSHSMVGSPFRGEVTVRRYLNAEPGTDTFTFSGPNWERYKKERTSFMAPTEYGPSIKALRFLKPEDGMFGWAEEALPAVEAIDAIISASLPARFFELDPPTIRVKELEMFAEVLHVDDPTDAEVEVFRQLFYEVGCSNRAWKEVRRRKATIDLLRSILVDEGPLDIDGVRRALSKNGAIVSNEGDLAEMRKSATMLCHLQVRQLQRLATETLMLWVEVFLSETSNRSRSIDDITDHAHQMSRLQDADYANSGSVGEYMERIRAAAKDKGWPAGAALPDTGVVEMMHALQHAQYSERPRIPALVARSVAIVRAVTKEFEGRDLPVGVLNAIEGRPDRMPMGLMTRRIDALSERPLSALWREVVERWVIGQHVHWSAVRGGDGKKRLRIGLEGDGWMLVRKQPSGGFAPTPDRLWTLLALGTACGIFTTSDEWMFDVA</sequence>
<dbReference type="AlphaFoldDB" id="A0A8I2KGW3"/>
<dbReference type="RefSeq" id="WP_168275004.1">
    <property type="nucleotide sequence ID" value="NZ_WIEZ01000002.1"/>
</dbReference>
<accession>A0A8I2KGW3</accession>
<protein>
    <submittedName>
        <fullName evidence="1">Uncharacterized protein</fullName>
    </submittedName>
</protein>
<dbReference type="EMBL" id="WIEZ01000002">
    <property type="protein sequence ID" value="NKM44145.1"/>
    <property type="molecule type" value="Genomic_DNA"/>
</dbReference>
<proteinExistence type="predicted"/>
<evidence type="ECO:0000313" key="2">
    <source>
        <dbReference type="Proteomes" id="UP000662259"/>
    </source>
</evidence>
<evidence type="ECO:0000313" key="1">
    <source>
        <dbReference type="EMBL" id="NKM44145.1"/>
    </source>
</evidence>